<dbReference type="EMBL" id="CCKQ01013190">
    <property type="protein sequence ID" value="CDW84829.1"/>
    <property type="molecule type" value="Genomic_DNA"/>
</dbReference>
<feature type="region of interest" description="Disordered" evidence="2">
    <location>
        <begin position="19"/>
        <end position="45"/>
    </location>
</feature>
<feature type="repeat" description="WD" evidence="1">
    <location>
        <begin position="388"/>
        <end position="431"/>
    </location>
</feature>
<feature type="region of interest" description="Disordered" evidence="2">
    <location>
        <begin position="103"/>
        <end position="135"/>
    </location>
</feature>
<dbReference type="InParanoid" id="A0A078ARJ5"/>
<feature type="region of interest" description="Disordered" evidence="2">
    <location>
        <begin position="830"/>
        <end position="849"/>
    </location>
</feature>
<feature type="compositionally biased region" description="Basic and acidic residues" evidence="2">
    <location>
        <begin position="840"/>
        <end position="849"/>
    </location>
</feature>
<feature type="compositionally biased region" description="Polar residues" evidence="2">
    <location>
        <begin position="1404"/>
        <end position="1426"/>
    </location>
</feature>
<feature type="compositionally biased region" description="Basic and acidic residues" evidence="2">
    <location>
        <begin position="103"/>
        <end position="119"/>
    </location>
</feature>
<dbReference type="InterPro" id="IPR036322">
    <property type="entry name" value="WD40_repeat_dom_sf"/>
</dbReference>
<dbReference type="PANTHER" id="PTHR45532">
    <property type="entry name" value="WD REPEAT-CONTAINING PROTEIN 97"/>
    <property type="match status" value="1"/>
</dbReference>
<dbReference type="SUPFAM" id="SSF50978">
    <property type="entry name" value="WD40 repeat-like"/>
    <property type="match status" value="2"/>
</dbReference>
<name>A0A078ARJ5_STYLE</name>
<feature type="repeat" description="WD" evidence="1">
    <location>
        <begin position="758"/>
        <end position="791"/>
    </location>
</feature>
<keyword evidence="1" id="KW-0853">WD repeat</keyword>
<gene>
    <name evidence="3" type="primary">Contig1435.g55</name>
    <name evidence="3" type="ORF">STYLEM_13898</name>
</gene>
<dbReference type="SMART" id="SM00320">
    <property type="entry name" value="WD40"/>
    <property type="match status" value="6"/>
</dbReference>
<keyword evidence="4" id="KW-1185">Reference proteome</keyword>
<evidence type="ECO:0000313" key="3">
    <source>
        <dbReference type="EMBL" id="CDW84829.1"/>
    </source>
</evidence>
<organism evidence="3 4">
    <name type="scientific">Stylonychia lemnae</name>
    <name type="common">Ciliate</name>
    <dbReference type="NCBI Taxonomy" id="5949"/>
    <lineage>
        <taxon>Eukaryota</taxon>
        <taxon>Sar</taxon>
        <taxon>Alveolata</taxon>
        <taxon>Ciliophora</taxon>
        <taxon>Intramacronucleata</taxon>
        <taxon>Spirotrichea</taxon>
        <taxon>Stichotrichia</taxon>
        <taxon>Sporadotrichida</taxon>
        <taxon>Oxytrichidae</taxon>
        <taxon>Stylonychinae</taxon>
        <taxon>Stylonychia</taxon>
    </lineage>
</organism>
<proteinExistence type="predicted"/>
<evidence type="ECO:0000256" key="1">
    <source>
        <dbReference type="PROSITE-ProRule" id="PRU00221"/>
    </source>
</evidence>
<evidence type="ECO:0000313" key="4">
    <source>
        <dbReference type="Proteomes" id="UP000039865"/>
    </source>
</evidence>
<accession>A0A078ARJ5</accession>
<protein>
    <submittedName>
        <fullName evidence="3">Uncharacterized protein</fullName>
    </submittedName>
</protein>
<dbReference type="Proteomes" id="UP000039865">
    <property type="component" value="Unassembled WGS sequence"/>
</dbReference>
<dbReference type="Gene3D" id="2.130.10.10">
    <property type="entry name" value="YVTN repeat-like/Quinoprotein amine dehydrogenase"/>
    <property type="match status" value="2"/>
</dbReference>
<feature type="region of interest" description="Disordered" evidence="2">
    <location>
        <begin position="927"/>
        <end position="947"/>
    </location>
</feature>
<feature type="region of interest" description="Disordered" evidence="2">
    <location>
        <begin position="1433"/>
        <end position="1452"/>
    </location>
</feature>
<feature type="compositionally biased region" description="Polar residues" evidence="2">
    <location>
        <begin position="35"/>
        <end position="45"/>
    </location>
</feature>
<reference evidence="3 4" key="1">
    <citation type="submission" date="2014-06" db="EMBL/GenBank/DDBJ databases">
        <authorList>
            <person name="Swart Estienne"/>
        </authorList>
    </citation>
    <scope>NUCLEOTIDE SEQUENCE [LARGE SCALE GENOMIC DNA]</scope>
    <source>
        <strain evidence="3 4">130c</strain>
    </source>
</reference>
<dbReference type="PANTHER" id="PTHR45532:SF1">
    <property type="entry name" value="WD REPEAT-CONTAINING PROTEIN 97"/>
    <property type="match status" value="1"/>
</dbReference>
<dbReference type="InterPro" id="IPR015943">
    <property type="entry name" value="WD40/YVTN_repeat-like_dom_sf"/>
</dbReference>
<sequence>MDTDSMEYLDDEYYDYYNEDDEMGTSRNLDGGGSKSNKNSMNKMRTSFGLNSSVTLSQAALANSSKFKSQITSMPMGLRASGNNKKNTQQQTAFLKAGTKIHHEDEDVLQDDSKTDLNNRTRNKSQIDNDDFDENSEDELKEGMYVSNSQSQLQKPLSFGLSEDMVYSSHKQPVKHFILNHNNQLYVTADDKQIHFWSIQTGLRKKVMHLPDFLKTHSCVSAIAFSHKFRSMDMSSIRLVNFAQFYDAESKLITAGIDGVFIFDVHYHGKYDPQQAAQIDPEGRSIRMTLEGMPIWAKGMKIDEENNMIVTWDHLNLTFHDLRGPEHKLLNSYKNLLQINSADHMSDTNQNITDVLVSKEYKYFVTATSLGQMMVWKHQKVKKMIHLYTGHFRDIGALAKHPSGDESMFLSVSLDGSVKIWSLDKFQMLYEFGFPYKATMCRFALSSKKVFIVQGSKILMNDLFLNAVPFTLPSEVEIKYIKASHRYIPIYEGSDQKMIQQFQLVMCEDNTVFVQDIETQRIQSTIFPPPTAQQTIAIFHSHKLNRLLVLLITGSICIYQFEKETALLERIQQPNQLRDSEGKGTGKQKIMCTALIKCYKRQHHIVPFDQDIFNERVHLNAVQNYVKDGLEDQEYFAFKMEQIYARITVSRAPVRNIHYVPTKQIFITICEELIVKIWGIDQREKKINIFYQMQIYRPIKYLVNIMNDYVLFAFESGDFEIFEVQASFGLVRQMTLDPKRQFVQQQQVRVNHLEAEKSKEHDSPLTGVDYHEGLNLLVTSCQEGIIKIWRMPYKIMIKEVKFPSRVDSVCFKKGWETPEQVLIQQQLKPKLETESDYDDQESKSEVKEEQLPPINGDIIVAHEKRVSCIKYETYWDQKEQLLLGNLEVKEIPRTEISEQLFQQMMLKENEIRGVNSNNNTITTSALKVQGGTAPGSPKNVKFKDQKRDTVTSGFKKFPELAGKTDKSHEMKMALEKPKSPMTLKALELFDKIDRQKEEQSKIRDANNPIKQDYLETLKKREEQNHNEPKISENEMLFMLHQAHQYGAQERNQEAHEEIKKALKNPNQYIALPPLKSFNEAKKKTLLTQTTRFVSFPMASQTSPSSFNLKHQMQKLTRRDITSDRITANIMKFNSPTQQRDFANLRLGPLPNMPRFHSQQPFQADEQLYTESMPNSQLQQNTSQNNALFTSQPTHRLLQEDDRSLVLLEMPSHQQISQSYPDSPNPIEENDMTQRISKKSMLKIGNNYTFIDKTRTNKHQKVKTLNNSPINYRSIYKLDETQIGVNLQNHVNKQQLMNNQRMRSFLFPSTQETSLIGNSYQEMSLLDNSQSVEMALRISEENPTLQEVSRTRDRPDFQLLTKQQQQYLLRKTNLKNVSVNGPSSPQSNWIGSTTDGGSAVGDLGISQNNSGVNISNQKNPFKSKTNSLKDNIERIKRGSNFKPQQLQQDKKKL</sequence>
<dbReference type="Pfam" id="PF00400">
    <property type="entry name" value="WD40"/>
    <property type="match status" value="2"/>
</dbReference>
<feature type="region of interest" description="Disordered" evidence="2">
    <location>
        <begin position="1399"/>
        <end position="1426"/>
    </location>
</feature>
<dbReference type="InterPro" id="IPR001680">
    <property type="entry name" value="WD40_rpt"/>
</dbReference>
<feature type="region of interest" description="Disordered" evidence="2">
    <location>
        <begin position="1375"/>
        <end position="1394"/>
    </location>
</feature>
<dbReference type="OrthoDB" id="6262491at2759"/>
<evidence type="ECO:0000256" key="2">
    <source>
        <dbReference type="SAM" id="MobiDB-lite"/>
    </source>
</evidence>
<dbReference type="PROSITE" id="PS50082">
    <property type="entry name" value="WD_REPEATS_2"/>
    <property type="match status" value="2"/>
</dbReference>